<accession>A0A6J4T924</accession>
<feature type="non-terminal residue" evidence="2">
    <location>
        <position position="131"/>
    </location>
</feature>
<sequence length="131" mass="14003">WPPGRTWDAPPSPCPRRTRRSPAACAPGGSGPRRSCGSAPCAARTSRRSAPAPPTGPSSARGSSTSAPRRRCSPAIRRASSPRRTSTATRPCSCGWTGSLRRTSRRSSWRRGWPGRPSAWRRPTSPDGTPD</sequence>
<evidence type="ECO:0000256" key="1">
    <source>
        <dbReference type="SAM" id="MobiDB-lite"/>
    </source>
</evidence>
<reference evidence="2" key="1">
    <citation type="submission" date="2020-02" db="EMBL/GenBank/DDBJ databases">
        <authorList>
            <person name="Meier V. D."/>
        </authorList>
    </citation>
    <scope>NUCLEOTIDE SEQUENCE</scope>
    <source>
        <strain evidence="2">AVDCRST_MAG13</strain>
    </source>
</reference>
<name>A0A6J4T924_9ACTN</name>
<feature type="non-terminal residue" evidence="2">
    <location>
        <position position="1"/>
    </location>
</feature>
<feature type="compositionally biased region" description="Low complexity" evidence="1">
    <location>
        <begin position="21"/>
        <end position="50"/>
    </location>
</feature>
<gene>
    <name evidence="2" type="ORF">AVDCRST_MAG13-3151</name>
</gene>
<evidence type="ECO:0000313" key="2">
    <source>
        <dbReference type="EMBL" id="CAA9517205.1"/>
    </source>
</evidence>
<feature type="compositionally biased region" description="Low complexity" evidence="1">
    <location>
        <begin position="57"/>
        <end position="101"/>
    </location>
</feature>
<dbReference type="AlphaFoldDB" id="A0A6J4T924"/>
<proteinExistence type="predicted"/>
<dbReference type="EMBL" id="CADCVO010000506">
    <property type="protein sequence ID" value="CAA9517205.1"/>
    <property type="molecule type" value="Genomic_DNA"/>
</dbReference>
<feature type="region of interest" description="Disordered" evidence="1">
    <location>
        <begin position="1"/>
        <end position="131"/>
    </location>
</feature>
<organism evidence="2">
    <name type="scientific">uncultured Solirubrobacteraceae bacterium</name>
    <dbReference type="NCBI Taxonomy" id="1162706"/>
    <lineage>
        <taxon>Bacteria</taxon>
        <taxon>Bacillati</taxon>
        <taxon>Actinomycetota</taxon>
        <taxon>Thermoleophilia</taxon>
        <taxon>Solirubrobacterales</taxon>
        <taxon>Solirubrobacteraceae</taxon>
        <taxon>environmental samples</taxon>
    </lineage>
</organism>
<protein>
    <submittedName>
        <fullName evidence="2">YjbR family protein</fullName>
    </submittedName>
</protein>